<keyword evidence="1" id="KW-1133">Transmembrane helix</keyword>
<keyword evidence="3" id="KW-1185">Reference proteome</keyword>
<dbReference type="Proteomes" id="UP001596505">
    <property type="component" value="Unassembled WGS sequence"/>
</dbReference>
<reference evidence="3" key="1">
    <citation type="journal article" date="2019" name="Int. J. Syst. Evol. Microbiol.">
        <title>The Global Catalogue of Microorganisms (GCM) 10K type strain sequencing project: providing services to taxonomists for standard genome sequencing and annotation.</title>
        <authorList>
            <consortium name="The Broad Institute Genomics Platform"/>
            <consortium name="The Broad Institute Genome Sequencing Center for Infectious Disease"/>
            <person name="Wu L."/>
            <person name="Ma J."/>
        </authorList>
    </citation>
    <scope>NUCLEOTIDE SEQUENCE [LARGE SCALE GENOMIC DNA]</scope>
    <source>
        <strain evidence="3">CGMCC 1.16305</strain>
    </source>
</reference>
<organism evidence="2 3">
    <name type="scientific">Scopulibacillus cellulosilyticus</name>
    <dbReference type="NCBI Taxonomy" id="2665665"/>
    <lineage>
        <taxon>Bacteria</taxon>
        <taxon>Bacillati</taxon>
        <taxon>Bacillota</taxon>
        <taxon>Bacilli</taxon>
        <taxon>Bacillales</taxon>
        <taxon>Sporolactobacillaceae</taxon>
        <taxon>Scopulibacillus</taxon>
    </lineage>
</organism>
<dbReference type="RefSeq" id="WP_380969111.1">
    <property type="nucleotide sequence ID" value="NZ_JBHTCO010000042.1"/>
</dbReference>
<feature type="transmembrane region" description="Helical" evidence="1">
    <location>
        <begin position="12"/>
        <end position="29"/>
    </location>
</feature>
<evidence type="ECO:0000313" key="3">
    <source>
        <dbReference type="Proteomes" id="UP001596505"/>
    </source>
</evidence>
<feature type="transmembrane region" description="Helical" evidence="1">
    <location>
        <begin position="41"/>
        <end position="60"/>
    </location>
</feature>
<keyword evidence="1" id="KW-0472">Membrane</keyword>
<evidence type="ECO:0000256" key="1">
    <source>
        <dbReference type="SAM" id="Phobius"/>
    </source>
</evidence>
<gene>
    <name evidence="2" type="ORF">ACFQRG_19100</name>
</gene>
<proteinExistence type="predicted"/>
<dbReference type="Pfam" id="PF16935">
    <property type="entry name" value="Hol_Tox"/>
    <property type="match status" value="1"/>
</dbReference>
<evidence type="ECO:0000313" key="2">
    <source>
        <dbReference type="EMBL" id="MFC7395023.1"/>
    </source>
</evidence>
<keyword evidence="1" id="KW-0812">Transmembrane</keyword>
<sequence>MCYNSKNNRSTSHEGFGALTILLTCLLIGDLQGREVLPLDIYQTLTLMISFGALIVAIMSDKNQKK</sequence>
<comment type="caution">
    <text evidence="2">The sequence shown here is derived from an EMBL/GenBank/DDBJ whole genome shotgun (WGS) entry which is preliminary data.</text>
</comment>
<name>A0ABW2Q0C7_9BACL</name>
<dbReference type="EMBL" id="JBHTCO010000042">
    <property type="protein sequence ID" value="MFC7395023.1"/>
    <property type="molecule type" value="Genomic_DNA"/>
</dbReference>
<accession>A0ABW2Q0C7</accession>
<protein>
    <submittedName>
        <fullName evidence="2">Holin-like toxin</fullName>
    </submittedName>
</protein>
<dbReference type="InterPro" id="IPR031616">
    <property type="entry name" value="BsrE-like"/>
</dbReference>